<evidence type="ECO:0000313" key="2">
    <source>
        <dbReference type="Proteomes" id="UP001155483"/>
    </source>
</evidence>
<proteinExistence type="predicted"/>
<accession>A0A9X2XWX5</accession>
<sequence>MKGWLIIPVEYKGEQLEFRGKLLKGKGRYGYKIKVKVVGGEVVFEEEVNGKYKVVEQELKEGVDASLIQAIANTIEVAAK</sequence>
<dbReference type="RefSeq" id="WP_279297845.1">
    <property type="nucleotide sequence ID" value="NZ_JAOTIF010000012.1"/>
</dbReference>
<dbReference type="AlphaFoldDB" id="A0A9X2XWX5"/>
<reference evidence="1" key="2">
    <citation type="submission" date="2023-04" db="EMBL/GenBank/DDBJ databases">
        <title>Paracnuella aquatica gen. nov., sp. nov., a member of the family Chitinophagaceae isolated from a hot spring.</title>
        <authorList>
            <person name="Wang C."/>
        </authorList>
    </citation>
    <scope>NUCLEOTIDE SEQUENCE</scope>
    <source>
        <strain evidence="1">LB-8</strain>
    </source>
</reference>
<name>A0A9X2XWX5_9BACT</name>
<protein>
    <submittedName>
        <fullName evidence="1">Uncharacterized protein</fullName>
    </submittedName>
</protein>
<reference evidence="1" key="1">
    <citation type="submission" date="2022-09" db="EMBL/GenBank/DDBJ databases">
        <authorList>
            <person name="Yuan C."/>
            <person name="Ke Z."/>
        </authorList>
    </citation>
    <scope>NUCLEOTIDE SEQUENCE</scope>
    <source>
        <strain evidence="1">LB-8</strain>
    </source>
</reference>
<dbReference type="Proteomes" id="UP001155483">
    <property type="component" value="Unassembled WGS sequence"/>
</dbReference>
<evidence type="ECO:0000313" key="1">
    <source>
        <dbReference type="EMBL" id="MCU7550405.1"/>
    </source>
</evidence>
<dbReference type="EMBL" id="JAOTIF010000012">
    <property type="protein sequence ID" value="MCU7550405.1"/>
    <property type="molecule type" value="Genomic_DNA"/>
</dbReference>
<organism evidence="1 2">
    <name type="scientific">Paraflavisolibacter caeni</name>
    <dbReference type="NCBI Taxonomy" id="2982496"/>
    <lineage>
        <taxon>Bacteria</taxon>
        <taxon>Pseudomonadati</taxon>
        <taxon>Bacteroidota</taxon>
        <taxon>Chitinophagia</taxon>
        <taxon>Chitinophagales</taxon>
        <taxon>Chitinophagaceae</taxon>
        <taxon>Paraflavisolibacter</taxon>
    </lineage>
</organism>
<keyword evidence="2" id="KW-1185">Reference proteome</keyword>
<gene>
    <name evidence="1" type="ORF">OCK74_14890</name>
</gene>
<comment type="caution">
    <text evidence="1">The sequence shown here is derived from an EMBL/GenBank/DDBJ whole genome shotgun (WGS) entry which is preliminary data.</text>
</comment>